<dbReference type="EC" id="3.2.2.-" evidence="1"/>
<name>A0A9W8P8P8_9AGAR</name>
<keyword evidence="1" id="KW-0378">Hydrolase</keyword>
<dbReference type="AlphaFoldDB" id="A0A9W8P8P8"/>
<reference evidence="2 3" key="1">
    <citation type="journal article" date="2023" name="Proc. Natl. Acad. Sci. U.S.A.">
        <title>A global phylogenomic analysis of the shiitake genus Lentinula.</title>
        <authorList>
            <person name="Sierra-Patev S."/>
            <person name="Min B."/>
            <person name="Naranjo-Ortiz M."/>
            <person name="Looney B."/>
            <person name="Konkel Z."/>
            <person name="Slot J.C."/>
            <person name="Sakamoto Y."/>
            <person name="Steenwyk J.L."/>
            <person name="Rokas A."/>
            <person name="Carro J."/>
            <person name="Camarero S."/>
            <person name="Ferreira P."/>
            <person name="Molpeceres G."/>
            <person name="Ruiz-Duenas F.J."/>
            <person name="Serrano A."/>
            <person name="Henrissat B."/>
            <person name="Drula E."/>
            <person name="Hughes K.W."/>
            <person name="Mata J.L."/>
            <person name="Ishikawa N.K."/>
            <person name="Vargas-Isla R."/>
            <person name="Ushijima S."/>
            <person name="Smith C.A."/>
            <person name="Donoghue J."/>
            <person name="Ahrendt S."/>
            <person name="Andreopoulos W."/>
            <person name="He G."/>
            <person name="LaButti K."/>
            <person name="Lipzen A."/>
            <person name="Ng V."/>
            <person name="Riley R."/>
            <person name="Sandor L."/>
            <person name="Barry K."/>
            <person name="Martinez A.T."/>
            <person name="Xiao Y."/>
            <person name="Gibbons J.G."/>
            <person name="Terashima K."/>
            <person name="Grigoriev I.V."/>
            <person name="Hibbett D."/>
        </authorList>
    </citation>
    <scope>NUCLEOTIDE SEQUENCE [LARGE SCALE GENOMIC DNA]</scope>
    <source>
        <strain evidence="2 3">TFB7810</strain>
    </source>
</reference>
<comment type="function">
    <text evidence="1">Catalyzes the hydrolysis of queuosine 5'-phosphate, releasing the nucleobase queuine (q). Is required for salvage of queuine from exogenous queuosine (Q) that is imported and then converted to queuosine 5'-phosphate intracellularly.</text>
</comment>
<sequence>MAHPLPEPSTLLSSIRSSSRLARQNANITISSQAIERLLKSPAFLVSFERVSAQHGLALPLKFSSPLDELNVISILSLLNFGSGYRIPLHAETGRGAWDNIRLLVFAMFIGGSEEDLLSAQGMQQLNEAKVAELMRVNVYIEKPHKDIPGVTVGELGGPLYELVKLISSVLVETGQLLQKAGYPNLGAFVAEALKEGARHTKPRTSDVQVFLDRLIRFIPAFQDCHIVDGRPIYIFKKALFLAHAITIRFGSISSPSFPVPDTSLVPVFADNVLPSLLVHLGVIELSPSPSFQSILQDVNLSPEKLQSLLTEMSPERESNVSPPNEGPAVTMDQIYILRAAALDACEMIVEKARELDEPSWIKDIRYTSLDMWLWSIAKDRADYRRLGRFSLRDTVFF</sequence>
<evidence type="ECO:0000313" key="2">
    <source>
        <dbReference type="EMBL" id="KAJ3749167.1"/>
    </source>
</evidence>
<comment type="similarity">
    <text evidence="1">Belongs to the QNG1 protein family.</text>
</comment>
<protein>
    <recommendedName>
        <fullName evidence="1">Queuosine 5'-phosphate N-glycosylase/hydrolase</fullName>
        <ecNumber evidence="1">3.2.2.-</ecNumber>
    </recommendedName>
    <alternativeName>
        <fullName evidence="1">Queuosine-nucleotide N-glycosylase/hydrolase</fullName>
    </alternativeName>
</protein>
<dbReference type="GO" id="GO:0006400">
    <property type="term" value="P:tRNA modification"/>
    <property type="evidence" value="ECO:0007669"/>
    <property type="project" value="TreeGrafter"/>
</dbReference>
<dbReference type="PANTHER" id="PTHR21314:SF1">
    <property type="entry name" value="QUEUOSINE SALVAGE PROTEIN"/>
    <property type="match status" value="1"/>
</dbReference>
<dbReference type="InterPro" id="IPR019438">
    <property type="entry name" value="Q_salvage"/>
</dbReference>
<gene>
    <name evidence="2" type="ORF">DFH05DRAFT_1475723</name>
</gene>
<accession>A0A9W8P8P8</accession>
<organism evidence="2 3">
    <name type="scientific">Lentinula detonsa</name>
    <dbReference type="NCBI Taxonomy" id="2804962"/>
    <lineage>
        <taxon>Eukaryota</taxon>
        <taxon>Fungi</taxon>
        <taxon>Dikarya</taxon>
        <taxon>Basidiomycota</taxon>
        <taxon>Agaricomycotina</taxon>
        <taxon>Agaricomycetes</taxon>
        <taxon>Agaricomycetidae</taxon>
        <taxon>Agaricales</taxon>
        <taxon>Marasmiineae</taxon>
        <taxon>Omphalotaceae</taxon>
        <taxon>Lentinula</taxon>
    </lineage>
</organism>
<dbReference type="Proteomes" id="UP001142393">
    <property type="component" value="Unassembled WGS sequence"/>
</dbReference>
<evidence type="ECO:0000256" key="1">
    <source>
        <dbReference type="RuleBase" id="RU365002"/>
    </source>
</evidence>
<comment type="catalytic activity">
    <reaction evidence="1">
        <text>queuosine 5'-phosphate + H2O = queuine + D-ribose 5-phosphate</text>
        <dbReference type="Rhea" id="RHEA:75387"/>
        <dbReference type="ChEBI" id="CHEBI:15377"/>
        <dbReference type="ChEBI" id="CHEBI:17433"/>
        <dbReference type="ChEBI" id="CHEBI:78346"/>
        <dbReference type="ChEBI" id="CHEBI:194371"/>
    </reaction>
    <physiologicalReaction direction="left-to-right" evidence="1">
        <dbReference type="Rhea" id="RHEA:75388"/>
    </physiologicalReaction>
</comment>
<comment type="caution">
    <text evidence="2">The sequence shown here is derived from an EMBL/GenBank/DDBJ whole genome shotgun (WGS) entry which is preliminary data.</text>
</comment>
<proteinExistence type="inferred from homology"/>
<evidence type="ECO:0000313" key="3">
    <source>
        <dbReference type="Proteomes" id="UP001142393"/>
    </source>
</evidence>
<dbReference type="EMBL" id="JANVFU010000002">
    <property type="protein sequence ID" value="KAJ3749167.1"/>
    <property type="molecule type" value="Genomic_DNA"/>
</dbReference>
<dbReference type="Pfam" id="PF10343">
    <property type="entry name" value="Q_salvage"/>
    <property type="match status" value="1"/>
</dbReference>
<dbReference type="PANTHER" id="PTHR21314">
    <property type="entry name" value="QUEUOSINE 5'-PHOSPHATE N-GLYCOSYLASE_HYDROLASE-RELATED"/>
    <property type="match status" value="1"/>
</dbReference>
<keyword evidence="3" id="KW-1185">Reference proteome</keyword>
<dbReference type="GO" id="GO:0016787">
    <property type="term" value="F:hydrolase activity"/>
    <property type="evidence" value="ECO:0007669"/>
    <property type="project" value="UniProtKB-KW"/>
</dbReference>